<feature type="domain" description="RmlD-like substrate binding" evidence="3">
    <location>
        <begin position="1"/>
        <end position="250"/>
    </location>
</feature>
<proteinExistence type="inferred from homology"/>
<comment type="function">
    <text evidence="2">Catalyzes the reduction of dTDP-6-deoxy-L-lyxo-4-hexulose to yield dTDP-L-rhamnose.</text>
</comment>
<dbReference type="RefSeq" id="WP_004072522.1">
    <property type="nucleotide sequence ID" value="NZ_VIRB01000061.1"/>
</dbReference>
<evidence type="ECO:0000313" key="4">
    <source>
        <dbReference type="EMBL" id="NDO68852.1"/>
    </source>
</evidence>
<keyword evidence="2" id="KW-0560">Oxidoreductase</keyword>
<dbReference type="PANTHER" id="PTHR10491:SF4">
    <property type="entry name" value="METHIONINE ADENOSYLTRANSFERASE 2 SUBUNIT BETA"/>
    <property type="match status" value="1"/>
</dbReference>
<dbReference type="PANTHER" id="PTHR10491">
    <property type="entry name" value="DTDP-4-DEHYDRORHAMNOSE REDUCTASE"/>
    <property type="match status" value="1"/>
</dbReference>
<evidence type="ECO:0000259" key="3">
    <source>
        <dbReference type="Pfam" id="PF04321"/>
    </source>
</evidence>
<dbReference type="EMBL" id="VIRB01000061">
    <property type="protein sequence ID" value="NDO68852.1"/>
    <property type="molecule type" value="Genomic_DNA"/>
</dbReference>
<protein>
    <recommendedName>
        <fullName evidence="2">dTDP-4-dehydrorhamnose reductase</fullName>
        <ecNumber evidence="2">1.1.1.133</ecNumber>
    </recommendedName>
</protein>
<dbReference type="EC" id="1.1.1.133" evidence="2"/>
<sequence length="285" mass="32806">MKFLILGCNGMAGHTISLYLKEQGYEVDGFAREKSRFVRTFVGDARDLKTVRKVIEDGQYDAAVNCIGLLNKFAENNHEAAVFLNSYFPQFLAGITAHTSTQIIHISTDCVFSGSRGGYTETDLPDGELFYDRSKALGELANKKDITFRNSIVGPDLKKDGIGLVNWFMQQKGRVKGYKNAMWTGQTTLQLAKTIENAAIQHVHGLYNMVPEKCISKYDMLILFNQYLRKEPIEITPEENFRIDKSLKRTNFERFSYKIPGYEEQVRELGEWMRKHREQYPHYEL</sequence>
<evidence type="ECO:0000256" key="1">
    <source>
        <dbReference type="ARBA" id="ARBA00010944"/>
    </source>
</evidence>
<dbReference type="GO" id="GO:0019305">
    <property type="term" value="P:dTDP-rhamnose biosynthetic process"/>
    <property type="evidence" value="ECO:0007669"/>
    <property type="project" value="TreeGrafter"/>
</dbReference>
<dbReference type="AlphaFoldDB" id="A0A9X5C6U6"/>
<dbReference type="InterPro" id="IPR029903">
    <property type="entry name" value="RmlD-like-bd"/>
</dbReference>
<comment type="caution">
    <text evidence="4">The sequence shown here is derived from an EMBL/GenBank/DDBJ whole genome shotgun (WGS) entry which is preliminary data.</text>
</comment>
<dbReference type="SUPFAM" id="SSF51735">
    <property type="entry name" value="NAD(P)-binding Rossmann-fold domains"/>
    <property type="match status" value="1"/>
</dbReference>
<comment type="similarity">
    <text evidence="1 2">Belongs to the dTDP-4-dehydrorhamnose reductase family.</text>
</comment>
<evidence type="ECO:0000256" key="2">
    <source>
        <dbReference type="RuleBase" id="RU364082"/>
    </source>
</evidence>
<dbReference type="CDD" id="cd05254">
    <property type="entry name" value="dTDP_HR_like_SDR_e"/>
    <property type="match status" value="1"/>
</dbReference>
<dbReference type="InterPro" id="IPR005913">
    <property type="entry name" value="dTDP_dehydrorham_reduct"/>
</dbReference>
<dbReference type="InterPro" id="IPR036291">
    <property type="entry name" value="NAD(P)-bd_dom_sf"/>
</dbReference>
<keyword evidence="2" id="KW-0521">NADP</keyword>
<comment type="pathway">
    <text evidence="2">Carbohydrate biosynthesis; dTDP-L-rhamnose biosynthesis.</text>
</comment>
<dbReference type="OrthoDB" id="9803892at2"/>
<reference evidence="4 5" key="1">
    <citation type="submission" date="2019-07" db="EMBL/GenBank/DDBJ databases">
        <title>Draft genome sequences of 15 bacterial species constituting the stable defined intestinal microbiota of the GM15 gnotobiotic mouse model.</title>
        <authorList>
            <person name="Elie C."/>
            <person name="Mathieu A."/>
            <person name="Saliou A."/>
            <person name="Darnaud M."/>
            <person name="Leulier F."/>
            <person name="Tamellini A."/>
        </authorList>
    </citation>
    <scope>NUCLEOTIDE SEQUENCE [LARGE SCALE GENOMIC DNA]</scope>
    <source>
        <strain evidence="5">ASF 502</strain>
    </source>
</reference>
<dbReference type="Pfam" id="PF04321">
    <property type="entry name" value="RmlD_sub_bind"/>
    <property type="match status" value="1"/>
</dbReference>
<dbReference type="Proteomes" id="UP000474104">
    <property type="component" value="Unassembled WGS sequence"/>
</dbReference>
<evidence type="ECO:0000313" key="5">
    <source>
        <dbReference type="Proteomes" id="UP000474104"/>
    </source>
</evidence>
<name>A0A9X5C6U6_9FIRM</name>
<dbReference type="Gene3D" id="3.40.50.720">
    <property type="entry name" value="NAD(P)-binding Rossmann-like Domain"/>
    <property type="match status" value="1"/>
</dbReference>
<accession>A0A9X5C6U6</accession>
<organism evidence="4 5">
    <name type="scientific">Schaedlerella arabinosiphila</name>
    <dbReference type="NCBI Taxonomy" id="2044587"/>
    <lineage>
        <taxon>Bacteria</taxon>
        <taxon>Bacillati</taxon>
        <taxon>Bacillota</taxon>
        <taxon>Clostridia</taxon>
        <taxon>Lachnospirales</taxon>
        <taxon>Lachnospiraceae</taxon>
        <taxon>Schaedlerella</taxon>
    </lineage>
</organism>
<dbReference type="GO" id="GO:0005829">
    <property type="term" value="C:cytosol"/>
    <property type="evidence" value="ECO:0007669"/>
    <property type="project" value="TreeGrafter"/>
</dbReference>
<gene>
    <name evidence="4" type="ORF">FMM80_09220</name>
</gene>
<dbReference type="GO" id="GO:0008831">
    <property type="term" value="F:dTDP-4-dehydrorhamnose reductase activity"/>
    <property type="evidence" value="ECO:0007669"/>
    <property type="project" value="UniProtKB-EC"/>
</dbReference>